<comment type="catalytic activity">
    <reaction evidence="11">
        <text>L-threonyl-[protein] + ATP = O-phospho-L-threonyl-[protein] + ADP + H(+)</text>
        <dbReference type="Rhea" id="RHEA:46608"/>
        <dbReference type="Rhea" id="RHEA-COMP:11060"/>
        <dbReference type="Rhea" id="RHEA-COMP:11605"/>
        <dbReference type="ChEBI" id="CHEBI:15378"/>
        <dbReference type="ChEBI" id="CHEBI:30013"/>
        <dbReference type="ChEBI" id="CHEBI:30616"/>
        <dbReference type="ChEBI" id="CHEBI:61977"/>
        <dbReference type="ChEBI" id="CHEBI:456216"/>
        <dbReference type="EC" id="2.7.11.1"/>
    </reaction>
</comment>
<dbReference type="InterPro" id="IPR004217">
    <property type="entry name" value="Tim10-like"/>
</dbReference>
<keyword evidence="9 13" id="KW-0067">ATP-binding</keyword>
<evidence type="ECO:0000256" key="11">
    <source>
        <dbReference type="ARBA" id="ARBA00047899"/>
    </source>
</evidence>
<keyword evidence="6" id="KW-0808">Transferase</keyword>
<dbReference type="PANTHER" id="PTHR13213:SF2">
    <property type="entry name" value="MYB-BINDING PROTEIN 1A"/>
    <property type="match status" value="1"/>
</dbReference>
<evidence type="ECO:0000256" key="5">
    <source>
        <dbReference type="ARBA" id="ARBA00022527"/>
    </source>
</evidence>
<reference evidence="16 17" key="1">
    <citation type="submission" date="2017-10" db="EMBL/GenBank/DDBJ databases">
        <title>A novel species of cold-tolerant Malassezia isolated from bats.</title>
        <authorList>
            <person name="Lorch J.M."/>
            <person name="Palmer J.M."/>
            <person name="Vanderwolf K.J."/>
            <person name="Schmidt K.Z."/>
            <person name="Verant M.L."/>
            <person name="Weller T.J."/>
            <person name="Blehert D.S."/>
        </authorList>
    </citation>
    <scope>NUCLEOTIDE SEQUENCE [LARGE SCALE GENOMIC DNA]</scope>
    <source>
        <strain evidence="16 17">NWHC:44797-103</strain>
    </source>
</reference>
<feature type="region of interest" description="Disordered" evidence="14">
    <location>
        <begin position="1512"/>
        <end position="1557"/>
    </location>
</feature>
<dbReference type="Gene3D" id="1.10.510.10">
    <property type="entry name" value="Transferase(Phosphotransferase) domain 1"/>
    <property type="match status" value="1"/>
</dbReference>
<keyword evidence="10" id="KW-0539">Nucleus</keyword>
<comment type="subcellular location">
    <subcellularLocation>
        <location evidence="1">Nucleus</location>
    </subcellularLocation>
</comment>
<feature type="binding site" evidence="13">
    <location>
        <position position="1246"/>
    </location>
    <ligand>
        <name>ATP</name>
        <dbReference type="ChEBI" id="CHEBI:30616"/>
    </ligand>
</feature>
<name>A0A2N1JBV1_9BASI</name>
<keyword evidence="8" id="KW-0418">Kinase</keyword>
<evidence type="ECO:0000256" key="14">
    <source>
        <dbReference type="SAM" id="MobiDB-lite"/>
    </source>
</evidence>
<dbReference type="Proteomes" id="UP000232875">
    <property type="component" value="Unassembled WGS sequence"/>
</dbReference>
<feature type="region of interest" description="Disordered" evidence="14">
    <location>
        <begin position="1594"/>
        <end position="1618"/>
    </location>
</feature>
<dbReference type="PROSITE" id="PS50011">
    <property type="entry name" value="PROTEIN_KINASE_DOM"/>
    <property type="match status" value="1"/>
</dbReference>
<dbReference type="EC" id="2.7.11.1" evidence="4"/>
<dbReference type="SMART" id="SM00220">
    <property type="entry name" value="S_TKc"/>
    <property type="match status" value="1"/>
</dbReference>
<comment type="catalytic activity">
    <reaction evidence="12">
        <text>L-seryl-[protein] + ATP = O-phospho-L-seryl-[protein] + ADP + H(+)</text>
        <dbReference type="Rhea" id="RHEA:17989"/>
        <dbReference type="Rhea" id="RHEA-COMP:9863"/>
        <dbReference type="Rhea" id="RHEA-COMP:11604"/>
        <dbReference type="ChEBI" id="CHEBI:15378"/>
        <dbReference type="ChEBI" id="CHEBI:29999"/>
        <dbReference type="ChEBI" id="CHEBI:30616"/>
        <dbReference type="ChEBI" id="CHEBI:83421"/>
        <dbReference type="ChEBI" id="CHEBI:456216"/>
        <dbReference type="EC" id="2.7.11.1"/>
    </reaction>
</comment>
<dbReference type="PROSITE" id="PS00107">
    <property type="entry name" value="PROTEIN_KINASE_ATP"/>
    <property type="match status" value="1"/>
</dbReference>
<dbReference type="SUPFAM" id="SSF48371">
    <property type="entry name" value="ARM repeat"/>
    <property type="match status" value="1"/>
</dbReference>
<evidence type="ECO:0000256" key="13">
    <source>
        <dbReference type="PROSITE-ProRule" id="PRU10141"/>
    </source>
</evidence>
<evidence type="ECO:0000256" key="7">
    <source>
        <dbReference type="ARBA" id="ARBA00022741"/>
    </source>
</evidence>
<keyword evidence="5" id="KW-0723">Serine/threonine-protein kinase</keyword>
<dbReference type="InterPro" id="IPR016024">
    <property type="entry name" value="ARM-type_fold"/>
</dbReference>
<dbReference type="GO" id="GO:0000182">
    <property type="term" value="F:rDNA binding"/>
    <property type="evidence" value="ECO:0007669"/>
    <property type="project" value="TreeGrafter"/>
</dbReference>
<dbReference type="FunFam" id="1.10.510.10:FF:000160">
    <property type="entry name" value="Casein kinase I 1"/>
    <property type="match status" value="1"/>
</dbReference>
<evidence type="ECO:0000256" key="3">
    <source>
        <dbReference type="ARBA" id="ARBA00006809"/>
    </source>
</evidence>
<dbReference type="SUPFAM" id="SSF56112">
    <property type="entry name" value="Protein kinase-like (PK-like)"/>
    <property type="match status" value="1"/>
</dbReference>
<evidence type="ECO:0000256" key="2">
    <source>
        <dbReference type="ARBA" id="ARBA00005926"/>
    </source>
</evidence>
<evidence type="ECO:0000313" key="16">
    <source>
        <dbReference type="EMBL" id="PKI84013.1"/>
    </source>
</evidence>
<feature type="region of interest" description="Disordered" evidence="14">
    <location>
        <begin position="714"/>
        <end position="772"/>
    </location>
</feature>
<dbReference type="InterPro" id="IPR000719">
    <property type="entry name" value="Prot_kinase_dom"/>
</dbReference>
<proteinExistence type="inferred from homology"/>
<gene>
    <name evidence="16" type="ORF">MVES_002094</name>
</gene>
<dbReference type="InterPro" id="IPR011009">
    <property type="entry name" value="Kinase-like_dom_sf"/>
</dbReference>
<feature type="compositionally biased region" description="Basic and acidic residues" evidence="14">
    <location>
        <begin position="762"/>
        <end position="772"/>
    </location>
</feature>
<dbReference type="STRING" id="2020962.A0A2N1JBV1"/>
<dbReference type="GO" id="GO:0005730">
    <property type="term" value="C:nucleolus"/>
    <property type="evidence" value="ECO:0007669"/>
    <property type="project" value="InterPro"/>
</dbReference>
<dbReference type="OrthoDB" id="342531at2759"/>
<comment type="similarity">
    <text evidence="3">Belongs to the MYBBP1A family.</text>
</comment>
<evidence type="ECO:0000259" key="15">
    <source>
        <dbReference type="PROSITE" id="PS50011"/>
    </source>
</evidence>
<protein>
    <recommendedName>
        <fullName evidence="4">non-specific serine/threonine protein kinase</fullName>
        <ecNumber evidence="4">2.7.11.1</ecNumber>
    </recommendedName>
</protein>
<accession>A0A2N1JBV1</accession>
<evidence type="ECO:0000256" key="12">
    <source>
        <dbReference type="ARBA" id="ARBA00048679"/>
    </source>
</evidence>
<comment type="similarity">
    <text evidence="2">Belongs to the protein kinase superfamily. CK1 Ser/Thr protein kinase family. Casein kinase I subfamily.</text>
</comment>
<dbReference type="GO" id="GO:0006355">
    <property type="term" value="P:regulation of DNA-templated transcription"/>
    <property type="evidence" value="ECO:0007669"/>
    <property type="project" value="InterPro"/>
</dbReference>
<feature type="compositionally biased region" description="Polar residues" evidence="14">
    <location>
        <begin position="1525"/>
        <end position="1538"/>
    </location>
</feature>
<evidence type="ECO:0000256" key="4">
    <source>
        <dbReference type="ARBA" id="ARBA00012513"/>
    </source>
</evidence>
<keyword evidence="7 13" id="KW-0547">Nucleotide-binding</keyword>
<dbReference type="Pfam" id="PF02953">
    <property type="entry name" value="zf-Tim10_DDP"/>
    <property type="match status" value="1"/>
</dbReference>
<dbReference type="GO" id="GO:0005524">
    <property type="term" value="F:ATP binding"/>
    <property type="evidence" value="ECO:0007669"/>
    <property type="project" value="UniProtKB-UniRule"/>
</dbReference>
<evidence type="ECO:0000256" key="10">
    <source>
        <dbReference type="ARBA" id="ARBA00023242"/>
    </source>
</evidence>
<dbReference type="PANTHER" id="PTHR13213">
    <property type="entry name" value="MYB-BINDING PROTEIN 1A FAMILY MEMBER"/>
    <property type="match status" value="1"/>
</dbReference>
<keyword evidence="17" id="KW-1185">Reference proteome</keyword>
<dbReference type="Pfam" id="PF00069">
    <property type="entry name" value="Pkinase"/>
    <property type="match status" value="1"/>
</dbReference>
<dbReference type="Pfam" id="PF04931">
    <property type="entry name" value="DNA_pol_phi"/>
    <property type="match status" value="1"/>
</dbReference>
<sequence length="1651" mass="183841">MSSTLALFWGLTAVEKKARLEASDNLVNALVAQQDTSLRAPRIEPPALLHIDAEDEEAQAAEERLDQYTSGDVSYSIRRLVRGLASPRENARLGFAVALSELLQRLPGMHAHDVLILLLKHTVVRGNMSGQEARDLHFARLFGIYALVRSGILYADNASLTTFQRSFQVLLAIAAYKSWLSEPSGYVLVQALEPLAKDAMSRPSWADEAIHWSADRICTNKDLSPEKLALFITFQRIDPGLAMEPRIVPPLKSEHLLAASNLPVIARALKEAAPLQVDGDKGAHGPGTWTTHLPFVWNMLLDTYFSVPDASPPNTAPFADFFRIVVDETLFANSASPERKSWGFQVLHKALERAPADVLPFLFTPNLMRTWINQLTEKNRLLHSMAQKTVTYVSEAVKRNPTAGLALVTQLLGEHGRQNFDRVTHTKTIESILSSLDESGIRRYLAYLRGVAYAPAPGDDEKLVTSHRQWVCDQMLALVRSNLVPRMQKWVEDVLLFFAAFGYFAVAKTPKGGWDEILTAPAAPFSKETRTLCQMRLQACLAELKGPNQAEQPWLLAVQAMHAKMWKDDTHFSPTVDDAVKARIEGGTTVLRSVGKAAEKTSKEDVKTRMHAFTALLAAVMLVTYEDDAASPDLVAPLVDAAKSLFPEKKSKREARQEDSAVELLVDILVDLLEISSAFLRAVVSRTFAVFSASISAASLDHLVAQLGVNAEGAGEEMVDEGYEEVEEDENEDDDDDDDNDDDDNDDDNDNDNDDDNDSHDDDTHNDQVDPILRSRIEEAFRASGMVESDEDDAFDDDQMTQLDDKLAEIFKQHSNSRRKESEVIQRDTALFHNKILDLLEIYAKEQSASPLLVRLAAPLFALARGHGDTTPQVATRASQILRSRVCRPKEQVRGDIDAPHLLTELEHTLAFLRTSQDAPLTELGGAVCQFYTKVLLRNDDAQLPEIVKAYDATLRDFLQRKASPVRPAFLLDTIRRFSVLGWALRQPLLDGSRYNFAARTYRQVQDVNMLLVVLQQQCTAETRHASVPIILAFIAKVRDSILDTIRAAVEPTEESMNAQRLKEVLRFALQAVRITARIVSGEKDATGTMTSCWPPAALQDTLAQLQRSPRFSSSTSLHGLLKEMLAVVQRTGTSEALQKNKKRAPATDAAPHDDRPKAAKRAKPQGPAPNLNESDQKELTAFLDAEQSKARIQTTVHAFTERCWDQCVGSIVGGHYRVGKKIGEGSFGVIFEGTDLLTHQRIAIKFEPRKSDAPQLRDEYRTYKVLAGIPGVPQVYYFGQEGLHSILVIDLLGPSLEDLFDLCSRRFSVKTVVMVAKQMITRVQAIHERNLIYRDIKPDNFLSGRPNSKQVKFVHIVDFGMAKQYRDPKTKQHIPYRERKSLSGTARYMSINTHLGREQSRRDDLEALGHVFLYFLRGSLPWQGLKAATNKQKYEKIGEKKQSTPIKELCDGYPEEFGIYLNYVRKLGFEETPDYDFLRELFTKVLKNRGEVEDGVYDWMLLNNGSGWEAEAPRDAETEAGAKNGTTAQGVSTTLAAQPTGRYRGKGNEQTTGVSTAEIRTEQGYAALPENGNAPGIRAQSNPVSPNLAGTVQNGESRYGGVAKTAKPQRPDAGARRNSAYYQTQNAYSGPADHRSFGQRIVDFLLCRCE</sequence>
<dbReference type="GO" id="GO:0004674">
    <property type="term" value="F:protein serine/threonine kinase activity"/>
    <property type="evidence" value="ECO:0007669"/>
    <property type="project" value="UniProtKB-KW"/>
</dbReference>
<dbReference type="EMBL" id="KZ454990">
    <property type="protein sequence ID" value="PKI84013.1"/>
    <property type="molecule type" value="Genomic_DNA"/>
</dbReference>
<dbReference type="GO" id="GO:0000324">
    <property type="term" value="C:fungal-type vacuole"/>
    <property type="evidence" value="ECO:0007669"/>
    <property type="project" value="UniProtKB-ARBA"/>
</dbReference>
<evidence type="ECO:0000256" key="6">
    <source>
        <dbReference type="ARBA" id="ARBA00022679"/>
    </source>
</evidence>
<evidence type="ECO:0000256" key="1">
    <source>
        <dbReference type="ARBA" id="ARBA00004123"/>
    </source>
</evidence>
<evidence type="ECO:0000313" key="17">
    <source>
        <dbReference type="Proteomes" id="UP000232875"/>
    </source>
</evidence>
<evidence type="ECO:0000256" key="8">
    <source>
        <dbReference type="ARBA" id="ARBA00022777"/>
    </source>
</evidence>
<evidence type="ECO:0000256" key="9">
    <source>
        <dbReference type="ARBA" id="ARBA00022840"/>
    </source>
</evidence>
<dbReference type="CDD" id="cd14127">
    <property type="entry name" value="STKc_CK1_fungal"/>
    <property type="match status" value="1"/>
</dbReference>
<dbReference type="InterPro" id="IPR017441">
    <property type="entry name" value="Protein_kinase_ATP_BS"/>
</dbReference>
<feature type="compositionally biased region" description="Acidic residues" evidence="14">
    <location>
        <begin position="714"/>
        <end position="761"/>
    </location>
</feature>
<dbReference type="InterPro" id="IPR007015">
    <property type="entry name" value="DNA_pol_V/MYBBP1A"/>
</dbReference>
<feature type="region of interest" description="Disordered" evidence="14">
    <location>
        <begin position="1133"/>
        <end position="1176"/>
    </location>
</feature>
<organism evidence="16 17">
    <name type="scientific">Malassezia vespertilionis</name>
    <dbReference type="NCBI Taxonomy" id="2020962"/>
    <lineage>
        <taxon>Eukaryota</taxon>
        <taxon>Fungi</taxon>
        <taxon>Dikarya</taxon>
        <taxon>Basidiomycota</taxon>
        <taxon>Ustilaginomycotina</taxon>
        <taxon>Malasseziomycetes</taxon>
        <taxon>Malasseziales</taxon>
        <taxon>Malasseziaceae</taxon>
        <taxon>Malassezia</taxon>
    </lineage>
</organism>
<feature type="domain" description="Protein kinase" evidence="15">
    <location>
        <begin position="1217"/>
        <end position="1501"/>
    </location>
</feature>